<protein>
    <recommendedName>
        <fullName evidence="6">Adenylate kinase</fullName>
        <ecNumber evidence="6">2.7.4.3</ecNumber>
    </recommendedName>
</protein>
<comment type="similarity">
    <text evidence="5">Belongs to the adenylate kinase family.</text>
</comment>
<dbReference type="Gene3D" id="3.40.50.300">
    <property type="entry name" value="P-loop containing nucleotide triphosphate hydrolases"/>
    <property type="match status" value="1"/>
</dbReference>
<dbReference type="HOGENOM" id="CLU_1304386_0_0_7"/>
<evidence type="ECO:0000256" key="4">
    <source>
        <dbReference type="ARBA" id="ARBA00022777"/>
    </source>
</evidence>
<keyword evidence="2" id="KW-0545">Nucleotide biosynthesis</keyword>
<dbReference type="KEGG" id="dol:Dole_1146"/>
<name>A8ZXJ4_DESOH</name>
<dbReference type="GO" id="GO:0005524">
    <property type="term" value="F:ATP binding"/>
    <property type="evidence" value="ECO:0007669"/>
    <property type="project" value="UniProtKB-KW"/>
</dbReference>
<sequence>MKTDQYNALLLVGPTGSGKTPLGRYLEEHGLNNRACVHFDFGENLRNVARNGHPSVSEDDRLFLEDVLHRGALLENETFYLAEAVFGAFVEDRQVGKDDLVVLNGLPRHLDQAKDTDRLVTIQTLVHLVCTPEGVCRRISQNTGRDRTGRVDDTPEQIARKIAIFNSRTLPLIDYYHGKGATVCRVEASVDVTPSDMASRLVAGIR</sequence>
<dbReference type="Proteomes" id="UP000008561">
    <property type="component" value="Chromosome"/>
</dbReference>
<dbReference type="STRING" id="96561.Dole_1146"/>
<dbReference type="SUPFAM" id="SSF52540">
    <property type="entry name" value="P-loop containing nucleoside triphosphate hydrolases"/>
    <property type="match status" value="1"/>
</dbReference>
<accession>A8ZXJ4</accession>
<dbReference type="PANTHER" id="PTHR23359">
    <property type="entry name" value="NUCLEOTIDE KINASE"/>
    <property type="match status" value="1"/>
</dbReference>
<dbReference type="InterPro" id="IPR027417">
    <property type="entry name" value="P-loop_NTPase"/>
</dbReference>
<keyword evidence="3 6" id="KW-0547">Nucleotide-binding</keyword>
<keyword evidence="1 5" id="KW-0808">Transferase</keyword>
<dbReference type="Pfam" id="PF00406">
    <property type="entry name" value="ADK"/>
    <property type="match status" value="1"/>
</dbReference>
<organism evidence="7 8">
    <name type="scientific">Desulfosudis oleivorans (strain DSM 6200 / JCM 39069 / Hxd3)</name>
    <name type="common">Desulfococcus oleovorans</name>
    <dbReference type="NCBI Taxonomy" id="96561"/>
    <lineage>
        <taxon>Bacteria</taxon>
        <taxon>Pseudomonadati</taxon>
        <taxon>Thermodesulfobacteriota</taxon>
        <taxon>Desulfobacteria</taxon>
        <taxon>Desulfobacterales</taxon>
        <taxon>Desulfosudaceae</taxon>
        <taxon>Desulfosudis</taxon>
    </lineage>
</organism>
<dbReference type="PRINTS" id="PR00094">
    <property type="entry name" value="ADENYLTKNASE"/>
</dbReference>
<keyword evidence="8" id="KW-1185">Reference proteome</keyword>
<keyword evidence="4 5" id="KW-0418">Kinase</keyword>
<gene>
    <name evidence="7" type="ordered locus">Dole_1146</name>
</gene>
<comment type="subcellular location">
    <subcellularLocation>
        <location evidence="6">Cytoplasm</location>
    </subcellularLocation>
</comment>
<comment type="subunit">
    <text evidence="6">Monomer.</text>
</comment>
<dbReference type="GO" id="GO:0004017">
    <property type="term" value="F:AMP kinase activity"/>
    <property type="evidence" value="ECO:0007669"/>
    <property type="project" value="UniProtKB-EC"/>
</dbReference>
<dbReference type="eggNOG" id="COG0563">
    <property type="taxonomic scope" value="Bacteria"/>
</dbReference>
<evidence type="ECO:0000256" key="3">
    <source>
        <dbReference type="ARBA" id="ARBA00022741"/>
    </source>
</evidence>
<dbReference type="InterPro" id="IPR000850">
    <property type="entry name" value="Adenylat/UMP-CMP_kin"/>
</dbReference>
<dbReference type="RefSeq" id="WP_012174570.1">
    <property type="nucleotide sequence ID" value="NC_009943.1"/>
</dbReference>
<evidence type="ECO:0000313" key="8">
    <source>
        <dbReference type="Proteomes" id="UP000008561"/>
    </source>
</evidence>
<dbReference type="GO" id="GO:0005737">
    <property type="term" value="C:cytoplasm"/>
    <property type="evidence" value="ECO:0007669"/>
    <property type="project" value="UniProtKB-SubCell"/>
</dbReference>
<dbReference type="EMBL" id="CP000859">
    <property type="protein sequence ID" value="ABW66952.1"/>
    <property type="molecule type" value="Genomic_DNA"/>
</dbReference>
<dbReference type="EC" id="2.7.4.3" evidence="6"/>
<evidence type="ECO:0000256" key="2">
    <source>
        <dbReference type="ARBA" id="ARBA00022727"/>
    </source>
</evidence>
<evidence type="ECO:0000313" key="7">
    <source>
        <dbReference type="EMBL" id="ABW66952.1"/>
    </source>
</evidence>
<evidence type="ECO:0000256" key="6">
    <source>
        <dbReference type="RuleBase" id="RU003331"/>
    </source>
</evidence>
<dbReference type="AlphaFoldDB" id="A8ZXJ4"/>
<evidence type="ECO:0000256" key="5">
    <source>
        <dbReference type="RuleBase" id="RU003330"/>
    </source>
</evidence>
<proteinExistence type="inferred from homology"/>
<reference evidence="7 8" key="1">
    <citation type="submission" date="2007-10" db="EMBL/GenBank/DDBJ databases">
        <title>Complete sequence of Desulfococcus oleovorans Hxd3.</title>
        <authorList>
            <consortium name="US DOE Joint Genome Institute"/>
            <person name="Copeland A."/>
            <person name="Lucas S."/>
            <person name="Lapidus A."/>
            <person name="Barry K."/>
            <person name="Glavina del Rio T."/>
            <person name="Dalin E."/>
            <person name="Tice H."/>
            <person name="Pitluck S."/>
            <person name="Kiss H."/>
            <person name="Brettin T."/>
            <person name="Bruce D."/>
            <person name="Detter J.C."/>
            <person name="Han C."/>
            <person name="Schmutz J."/>
            <person name="Larimer F."/>
            <person name="Land M."/>
            <person name="Hauser L."/>
            <person name="Kyrpides N."/>
            <person name="Kim E."/>
            <person name="Wawrik B."/>
            <person name="Richardson P."/>
        </authorList>
    </citation>
    <scope>NUCLEOTIDE SEQUENCE [LARGE SCALE GENOMIC DNA]</scope>
    <source>
        <strain evidence="8">DSM 6200 / JCM 39069 / Hxd3</strain>
    </source>
</reference>
<evidence type="ECO:0000256" key="1">
    <source>
        <dbReference type="ARBA" id="ARBA00022679"/>
    </source>
</evidence>
<keyword evidence="6" id="KW-0067">ATP-binding</keyword>
<comment type="catalytic activity">
    <reaction evidence="6">
        <text>AMP + ATP = 2 ADP</text>
        <dbReference type="Rhea" id="RHEA:12973"/>
        <dbReference type="ChEBI" id="CHEBI:30616"/>
        <dbReference type="ChEBI" id="CHEBI:456215"/>
        <dbReference type="ChEBI" id="CHEBI:456216"/>
        <dbReference type="EC" id="2.7.4.3"/>
    </reaction>
</comment>